<accession>A0A1Y2BX86</accession>
<dbReference type="GO" id="GO:0008483">
    <property type="term" value="F:transaminase activity"/>
    <property type="evidence" value="ECO:0007669"/>
    <property type="project" value="TreeGrafter"/>
</dbReference>
<dbReference type="GO" id="GO:0006520">
    <property type="term" value="P:amino acid metabolic process"/>
    <property type="evidence" value="ECO:0007669"/>
    <property type="project" value="TreeGrafter"/>
</dbReference>
<dbReference type="InterPro" id="IPR015424">
    <property type="entry name" value="PyrdxlP-dep_Trfase"/>
</dbReference>
<dbReference type="Proteomes" id="UP000193642">
    <property type="component" value="Unassembled WGS sequence"/>
</dbReference>
<dbReference type="SUPFAM" id="SSF53383">
    <property type="entry name" value="PLP-dependent transferases"/>
    <property type="match status" value="1"/>
</dbReference>
<protein>
    <submittedName>
        <fullName evidence="3">PLP-dependent transferase</fullName>
    </submittedName>
</protein>
<dbReference type="PANTHER" id="PTHR43795:SF39">
    <property type="entry name" value="AMINOTRANSFERASE CLASS I_CLASSII DOMAIN-CONTAINING PROTEIN"/>
    <property type="match status" value="1"/>
</dbReference>
<dbReference type="STRING" id="329046.A0A1Y2BX86"/>
<keyword evidence="3" id="KW-0808">Transferase</keyword>
<keyword evidence="1" id="KW-0663">Pyridoxal phosphate</keyword>
<dbReference type="EMBL" id="MCGO01000040">
    <property type="protein sequence ID" value="ORY39380.1"/>
    <property type="molecule type" value="Genomic_DNA"/>
</dbReference>
<evidence type="ECO:0000259" key="2">
    <source>
        <dbReference type="Pfam" id="PF00155"/>
    </source>
</evidence>
<dbReference type="InterPro" id="IPR004839">
    <property type="entry name" value="Aminotransferase_I/II_large"/>
</dbReference>
<evidence type="ECO:0000313" key="3">
    <source>
        <dbReference type="EMBL" id="ORY39380.1"/>
    </source>
</evidence>
<dbReference type="CDD" id="cd00609">
    <property type="entry name" value="AAT_like"/>
    <property type="match status" value="1"/>
</dbReference>
<dbReference type="Gene3D" id="3.90.1150.10">
    <property type="entry name" value="Aspartate Aminotransferase, domain 1"/>
    <property type="match status" value="1"/>
</dbReference>
<dbReference type="InterPro" id="IPR015421">
    <property type="entry name" value="PyrdxlP-dep_Trfase_major"/>
</dbReference>
<name>A0A1Y2BX86_9FUNG</name>
<gene>
    <name evidence="3" type="ORF">BCR33DRAFT_720214</name>
</gene>
<keyword evidence="4" id="KW-1185">Reference proteome</keyword>
<reference evidence="3 4" key="1">
    <citation type="submission" date="2016-07" db="EMBL/GenBank/DDBJ databases">
        <title>Pervasive Adenine N6-methylation of Active Genes in Fungi.</title>
        <authorList>
            <consortium name="DOE Joint Genome Institute"/>
            <person name="Mondo S.J."/>
            <person name="Dannebaum R.O."/>
            <person name="Kuo R.C."/>
            <person name="Labutti K."/>
            <person name="Haridas S."/>
            <person name="Kuo A."/>
            <person name="Salamov A."/>
            <person name="Ahrendt S.R."/>
            <person name="Lipzen A."/>
            <person name="Sullivan W."/>
            <person name="Andreopoulos W.B."/>
            <person name="Clum A."/>
            <person name="Lindquist E."/>
            <person name="Daum C."/>
            <person name="Ramamoorthy G.K."/>
            <person name="Gryganskyi A."/>
            <person name="Culley D."/>
            <person name="Magnuson J.K."/>
            <person name="James T.Y."/>
            <person name="O'Malley M.A."/>
            <person name="Stajich J.E."/>
            <person name="Spatafora J.W."/>
            <person name="Visel A."/>
            <person name="Grigoriev I.V."/>
        </authorList>
    </citation>
    <scope>NUCLEOTIDE SEQUENCE [LARGE SCALE GENOMIC DNA]</scope>
    <source>
        <strain evidence="3 4">JEL800</strain>
    </source>
</reference>
<dbReference type="AlphaFoldDB" id="A0A1Y2BX86"/>
<dbReference type="GO" id="GO:0030170">
    <property type="term" value="F:pyridoxal phosphate binding"/>
    <property type="evidence" value="ECO:0007669"/>
    <property type="project" value="InterPro"/>
</dbReference>
<comment type="caution">
    <text evidence="3">The sequence shown here is derived from an EMBL/GenBank/DDBJ whole genome shotgun (WGS) entry which is preliminary data.</text>
</comment>
<dbReference type="Gene3D" id="3.40.640.10">
    <property type="entry name" value="Type I PLP-dependent aspartate aminotransferase-like (Major domain)"/>
    <property type="match status" value="2"/>
</dbReference>
<dbReference type="InterPro" id="IPR015422">
    <property type="entry name" value="PyrdxlP-dep_Trfase_small"/>
</dbReference>
<organism evidence="3 4">
    <name type="scientific">Rhizoclosmatium globosum</name>
    <dbReference type="NCBI Taxonomy" id="329046"/>
    <lineage>
        <taxon>Eukaryota</taxon>
        <taxon>Fungi</taxon>
        <taxon>Fungi incertae sedis</taxon>
        <taxon>Chytridiomycota</taxon>
        <taxon>Chytridiomycota incertae sedis</taxon>
        <taxon>Chytridiomycetes</taxon>
        <taxon>Chytridiales</taxon>
        <taxon>Chytriomycetaceae</taxon>
        <taxon>Rhizoclosmatium</taxon>
    </lineage>
</organism>
<dbReference type="Pfam" id="PF00155">
    <property type="entry name" value="Aminotran_1_2"/>
    <property type="match status" value="2"/>
</dbReference>
<dbReference type="PANTHER" id="PTHR43795">
    <property type="entry name" value="BIFUNCTIONAL ASPARTATE AMINOTRANSFERASE AND GLUTAMATE/ASPARTATE-PREPHENATE AMINOTRANSFERASE-RELATED"/>
    <property type="match status" value="1"/>
</dbReference>
<feature type="domain" description="Aminotransferase class I/classII large" evidence="2">
    <location>
        <begin position="158"/>
        <end position="242"/>
    </location>
</feature>
<sequence>MLSQRANRNLEISSSNMLFVGMKAASSNAYDRDSNMSGIINMGVAENALMSSEVISQVHLDVRASDLGYGSFRGSSRLRFEVASLMNRRHGLGATRLELSANHVAIGNGAGSVVASVAHILADENDAILVPAPVYGAFRSDLLANAGVTAVFVNAKDSLPNPTGKVVPLSLLKEWIEWAHARNLHCIVDEVYIICIRSTMDVDPLRTHIIWSFSKDFCLNGIRAGALISKNQQVLDAYNELAYFHGIPSIDRFTKTNYERLRDSFELSGSLILFHKFLDGGLYIAPSEAFFCDPAGPDASRFRINVPLGLDRMMKVLDQIID</sequence>
<proteinExistence type="predicted"/>
<evidence type="ECO:0000256" key="1">
    <source>
        <dbReference type="ARBA" id="ARBA00022898"/>
    </source>
</evidence>
<dbReference type="OrthoDB" id="7042322at2759"/>
<feature type="domain" description="Aminotransferase class I/classII large" evidence="2">
    <location>
        <begin position="39"/>
        <end position="155"/>
    </location>
</feature>
<evidence type="ECO:0000313" key="4">
    <source>
        <dbReference type="Proteomes" id="UP000193642"/>
    </source>
</evidence>
<dbReference type="InterPro" id="IPR050478">
    <property type="entry name" value="Ethylene_sulfur-biosynth"/>
</dbReference>